<accession>A0A6A6U638</accession>
<name>A0A6A6U638_9PEZI</name>
<proteinExistence type="predicted"/>
<evidence type="ECO:0000313" key="2">
    <source>
        <dbReference type="EMBL" id="KAF2666414.1"/>
    </source>
</evidence>
<dbReference type="AlphaFoldDB" id="A0A6A6U638"/>
<feature type="chain" id="PRO_5025441342" evidence="1">
    <location>
        <begin position="19"/>
        <end position="97"/>
    </location>
</feature>
<dbReference type="EMBL" id="MU004239">
    <property type="protein sequence ID" value="KAF2666414.1"/>
    <property type="molecule type" value="Genomic_DNA"/>
</dbReference>
<evidence type="ECO:0000313" key="3">
    <source>
        <dbReference type="Proteomes" id="UP000799302"/>
    </source>
</evidence>
<keyword evidence="3" id="KW-1185">Reference proteome</keyword>
<evidence type="ECO:0000256" key="1">
    <source>
        <dbReference type="SAM" id="SignalP"/>
    </source>
</evidence>
<reference evidence="2" key="1">
    <citation type="journal article" date="2020" name="Stud. Mycol.">
        <title>101 Dothideomycetes genomes: a test case for predicting lifestyles and emergence of pathogens.</title>
        <authorList>
            <person name="Haridas S."/>
            <person name="Albert R."/>
            <person name="Binder M."/>
            <person name="Bloem J."/>
            <person name="Labutti K."/>
            <person name="Salamov A."/>
            <person name="Andreopoulos B."/>
            <person name="Baker S."/>
            <person name="Barry K."/>
            <person name="Bills G."/>
            <person name="Bluhm B."/>
            <person name="Cannon C."/>
            <person name="Castanera R."/>
            <person name="Culley D."/>
            <person name="Daum C."/>
            <person name="Ezra D."/>
            <person name="Gonzalez J."/>
            <person name="Henrissat B."/>
            <person name="Kuo A."/>
            <person name="Liang C."/>
            <person name="Lipzen A."/>
            <person name="Lutzoni F."/>
            <person name="Magnuson J."/>
            <person name="Mondo S."/>
            <person name="Nolan M."/>
            <person name="Ohm R."/>
            <person name="Pangilinan J."/>
            <person name="Park H.-J."/>
            <person name="Ramirez L."/>
            <person name="Alfaro M."/>
            <person name="Sun H."/>
            <person name="Tritt A."/>
            <person name="Yoshinaga Y."/>
            <person name="Zwiers L.-H."/>
            <person name="Turgeon B."/>
            <person name="Goodwin S."/>
            <person name="Spatafora J."/>
            <person name="Crous P."/>
            <person name="Grigoriev I."/>
        </authorList>
    </citation>
    <scope>NUCLEOTIDE SEQUENCE</scope>
    <source>
        <strain evidence="2">CBS 115976</strain>
    </source>
</reference>
<protein>
    <submittedName>
        <fullName evidence="2">Uncharacterized protein</fullName>
    </submittedName>
</protein>
<feature type="signal peptide" evidence="1">
    <location>
        <begin position="1"/>
        <end position="18"/>
    </location>
</feature>
<sequence>MKFSASVLTLLLAAFVAAAPAESTASSVEGVDSTEIGNCPNGWDFCGKCNGTSCKVAGLNYRCSSGSCTKGSGAGDGAICGTHGSLADGPYECPGRG</sequence>
<dbReference type="Proteomes" id="UP000799302">
    <property type="component" value="Unassembled WGS sequence"/>
</dbReference>
<gene>
    <name evidence="2" type="ORF">BT63DRAFT_458772</name>
</gene>
<keyword evidence="1" id="KW-0732">Signal</keyword>
<organism evidence="2 3">
    <name type="scientific">Microthyrium microscopicum</name>
    <dbReference type="NCBI Taxonomy" id="703497"/>
    <lineage>
        <taxon>Eukaryota</taxon>
        <taxon>Fungi</taxon>
        <taxon>Dikarya</taxon>
        <taxon>Ascomycota</taxon>
        <taxon>Pezizomycotina</taxon>
        <taxon>Dothideomycetes</taxon>
        <taxon>Dothideomycetes incertae sedis</taxon>
        <taxon>Microthyriales</taxon>
        <taxon>Microthyriaceae</taxon>
        <taxon>Microthyrium</taxon>
    </lineage>
</organism>
<dbReference type="OrthoDB" id="4983586at2759"/>